<dbReference type="EMBL" id="JAUHLN010000002">
    <property type="protein sequence ID" value="MDN4073631.1"/>
    <property type="molecule type" value="Genomic_DNA"/>
</dbReference>
<proteinExistence type="predicted"/>
<organism evidence="1 2">
    <name type="scientific">Fictibacillus terranigra</name>
    <dbReference type="NCBI Taxonomy" id="3058424"/>
    <lineage>
        <taxon>Bacteria</taxon>
        <taxon>Bacillati</taxon>
        <taxon>Bacillota</taxon>
        <taxon>Bacilli</taxon>
        <taxon>Bacillales</taxon>
        <taxon>Fictibacillaceae</taxon>
        <taxon>Fictibacillus</taxon>
    </lineage>
</organism>
<sequence>MTTKTTYKEPGSGAVEYAKTFTEGMSRSEAAVVITQLLGGELHDVDDNRVKSCDYCGYFWRDNSLRNTKKTCSDECKRNLKTMQRREQRANKELLNPTPKEKKHTLMDDYIWWLEYPFWINEYSMIKIGWKHERPSGVALMDYIEAKNTIYGEGNRKISKKTVEYHGDKRDQL</sequence>
<name>A0ABT8E6U4_9BACL</name>
<keyword evidence="2" id="KW-1185">Reference proteome</keyword>
<reference evidence="1" key="1">
    <citation type="submission" date="2023-06" db="EMBL/GenBank/DDBJ databases">
        <title>Draft Genome Sequences of Representative Paenibacillus Polymyxa, Bacillus cereus, Fictibacillus sp., and Brevibacillus agri Strains Isolated from Amazonian Dark Earth.</title>
        <authorList>
            <person name="Pellegrinetti T.A."/>
            <person name="Cunha I.C.M."/>
            <person name="Chaves M.G."/>
            <person name="Freitas A.S."/>
            <person name="Silva A.V.R."/>
            <person name="Tsai S.M."/>
            <person name="Mendes L.W."/>
        </authorList>
    </citation>
    <scope>NUCLEOTIDE SEQUENCE</scope>
    <source>
        <strain evidence="1">CENA-BCM004</strain>
    </source>
</reference>
<gene>
    <name evidence="1" type="ORF">QYF49_11530</name>
</gene>
<dbReference type="Proteomes" id="UP001168694">
    <property type="component" value="Unassembled WGS sequence"/>
</dbReference>
<comment type="caution">
    <text evidence="1">The sequence shown here is derived from an EMBL/GenBank/DDBJ whole genome shotgun (WGS) entry which is preliminary data.</text>
</comment>
<dbReference type="RefSeq" id="WP_290399738.1">
    <property type="nucleotide sequence ID" value="NZ_JAUHLN010000002.1"/>
</dbReference>
<evidence type="ECO:0000313" key="2">
    <source>
        <dbReference type="Proteomes" id="UP001168694"/>
    </source>
</evidence>
<evidence type="ECO:0000313" key="1">
    <source>
        <dbReference type="EMBL" id="MDN4073631.1"/>
    </source>
</evidence>
<protein>
    <submittedName>
        <fullName evidence="1">Uncharacterized protein</fullName>
    </submittedName>
</protein>
<accession>A0ABT8E6U4</accession>